<dbReference type="Pfam" id="PF01323">
    <property type="entry name" value="DSBA"/>
    <property type="match status" value="1"/>
</dbReference>
<dbReference type="InterPro" id="IPR017937">
    <property type="entry name" value="Thioredoxin_CS"/>
</dbReference>
<dbReference type="PROSITE" id="PS00194">
    <property type="entry name" value="THIOREDOXIN_1"/>
    <property type="match status" value="1"/>
</dbReference>
<keyword evidence="2 6" id="KW-0732">Signal</keyword>
<evidence type="ECO:0000256" key="5">
    <source>
        <dbReference type="PIRNR" id="PIRNR001488"/>
    </source>
</evidence>
<feature type="signal peptide" evidence="6">
    <location>
        <begin position="1"/>
        <end position="28"/>
    </location>
</feature>
<sequence length="217" mass="24496">MFHIHLPPALVRPALLILVCFASSLALASDMAEGIDYRRVEQSQRFDPATDEASVEVLEFFWYGCPHCYHLEADVEHWLARQPEQVRFRRVPAANSARWVNHAKAFFAAEQIGALEQLHEPLFKALQEERRPLFEDDQLIAFAAEQGIDEEAFRAAYQSFPVDLQVRKSAELATRFGITGVPSLVVNGQYVTSPSQAGGRVRTFEVVDALIAQELNR</sequence>
<dbReference type="InterPro" id="IPR036249">
    <property type="entry name" value="Thioredoxin-like_sf"/>
</dbReference>
<comment type="similarity">
    <text evidence="1">Belongs to the thioredoxin family. DsbA subfamily.</text>
</comment>
<keyword evidence="4" id="KW-0676">Redox-active center</keyword>
<dbReference type="PIRSF" id="PIRSF001488">
    <property type="entry name" value="Tdi_protein"/>
    <property type="match status" value="1"/>
</dbReference>
<dbReference type="InterPro" id="IPR001853">
    <property type="entry name" value="DSBA-like_thioredoxin_dom"/>
</dbReference>
<dbReference type="Proteomes" id="UP001432180">
    <property type="component" value="Chromosome"/>
</dbReference>
<evidence type="ECO:0000313" key="9">
    <source>
        <dbReference type="Proteomes" id="UP001432180"/>
    </source>
</evidence>
<accession>A0ABZ0S966</accession>
<evidence type="ECO:0000256" key="4">
    <source>
        <dbReference type="ARBA" id="ARBA00023284"/>
    </source>
</evidence>
<feature type="domain" description="DSBA-like thioredoxin" evidence="7">
    <location>
        <begin position="85"/>
        <end position="191"/>
    </location>
</feature>
<protein>
    <recommendedName>
        <fullName evidence="5">Thiol:disulfide interchange protein</fullName>
    </recommendedName>
</protein>
<dbReference type="InterPro" id="IPR050824">
    <property type="entry name" value="Thiol_disulfide_DsbA"/>
</dbReference>
<evidence type="ECO:0000256" key="3">
    <source>
        <dbReference type="ARBA" id="ARBA00023157"/>
    </source>
</evidence>
<evidence type="ECO:0000313" key="8">
    <source>
        <dbReference type="EMBL" id="WPL17603.1"/>
    </source>
</evidence>
<evidence type="ECO:0000256" key="2">
    <source>
        <dbReference type="ARBA" id="ARBA00022729"/>
    </source>
</evidence>
<dbReference type="EMBL" id="CP121472">
    <property type="protein sequence ID" value="WPL17603.1"/>
    <property type="molecule type" value="Genomic_DNA"/>
</dbReference>
<dbReference type="InterPro" id="IPR023205">
    <property type="entry name" value="DsbA/DsbL"/>
</dbReference>
<evidence type="ECO:0000259" key="7">
    <source>
        <dbReference type="Pfam" id="PF01323"/>
    </source>
</evidence>
<evidence type="ECO:0000256" key="6">
    <source>
        <dbReference type="SAM" id="SignalP"/>
    </source>
</evidence>
<gene>
    <name evidence="8" type="primary">dsbA_2</name>
    <name evidence="8" type="ORF">Thiowin_02628</name>
</gene>
<dbReference type="SUPFAM" id="SSF52833">
    <property type="entry name" value="Thioredoxin-like"/>
    <property type="match status" value="1"/>
</dbReference>
<dbReference type="PANTHER" id="PTHR35891">
    <property type="entry name" value="THIOL:DISULFIDE INTERCHANGE PROTEIN DSBA"/>
    <property type="match status" value="1"/>
</dbReference>
<dbReference type="RefSeq" id="WP_328983410.1">
    <property type="nucleotide sequence ID" value="NZ_CP121472.1"/>
</dbReference>
<dbReference type="Gene3D" id="3.40.30.10">
    <property type="entry name" value="Glutaredoxin"/>
    <property type="match status" value="1"/>
</dbReference>
<organism evidence="8 9">
    <name type="scientific">Thiorhodovibrio winogradskyi</name>
    <dbReference type="NCBI Taxonomy" id="77007"/>
    <lineage>
        <taxon>Bacteria</taxon>
        <taxon>Pseudomonadati</taxon>
        <taxon>Pseudomonadota</taxon>
        <taxon>Gammaproteobacteria</taxon>
        <taxon>Chromatiales</taxon>
        <taxon>Chromatiaceae</taxon>
        <taxon>Thiorhodovibrio</taxon>
    </lineage>
</organism>
<reference evidence="8 9" key="1">
    <citation type="journal article" date="2023" name="Microorganisms">
        <title>Thiorhodovibrio frisius and Trv. litoralis spp. nov., Two Novel Members from a Clade of Fastidious Purple Sulfur Bacteria That Exhibit Unique Red-Shifted Light-Harvesting Capabilities.</title>
        <authorList>
            <person name="Methner A."/>
            <person name="Kuzyk S.B."/>
            <person name="Petersen J."/>
            <person name="Bauer S."/>
            <person name="Brinkmann H."/>
            <person name="Sichau K."/>
            <person name="Wanner G."/>
            <person name="Wolf J."/>
            <person name="Neumann-Schaal M."/>
            <person name="Henke P."/>
            <person name="Tank M."/>
            <person name="Sproer C."/>
            <person name="Bunk B."/>
            <person name="Overmann J."/>
        </authorList>
    </citation>
    <scope>NUCLEOTIDE SEQUENCE [LARGE SCALE GENOMIC DNA]</scope>
    <source>
        <strain evidence="8 9">DSM 6702</strain>
    </source>
</reference>
<name>A0ABZ0S966_9GAMM</name>
<dbReference type="PANTHER" id="PTHR35891:SF2">
    <property type="entry name" value="THIOL:DISULFIDE INTERCHANGE PROTEIN DSBA"/>
    <property type="match status" value="1"/>
</dbReference>
<proteinExistence type="inferred from homology"/>
<comment type="subcellular location">
    <subcellularLocation>
        <location evidence="5">Periplasm</location>
    </subcellularLocation>
</comment>
<keyword evidence="3 5" id="KW-1015">Disulfide bond</keyword>
<feature type="chain" id="PRO_5045191188" description="Thiol:disulfide interchange protein" evidence="6">
    <location>
        <begin position="29"/>
        <end position="217"/>
    </location>
</feature>
<evidence type="ECO:0000256" key="1">
    <source>
        <dbReference type="ARBA" id="ARBA00005791"/>
    </source>
</evidence>
<keyword evidence="5" id="KW-0574">Periplasm</keyword>
<dbReference type="CDD" id="cd03019">
    <property type="entry name" value="DsbA_DsbA"/>
    <property type="match status" value="1"/>
</dbReference>
<keyword evidence="9" id="KW-1185">Reference proteome</keyword>